<evidence type="ECO:0000259" key="2">
    <source>
        <dbReference type="PROSITE" id="PS50911"/>
    </source>
</evidence>
<dbReference type="RefSeq" id="WP_377043578.1">
    <property type="nucleotide sequence ID" value="NZ_JBHLUN010000005.1"/>
</dbReference>
<gene>
    <name evidence="3" type="ORF">ACFFGY_06290</name>
</gene>
<organism evidence="3 4">
    <name type="scientific">Roseomonas elaeocarpi</name>
    <dbReference type="NCBI Taxonomy" id="907779"/>
    <lineage>
        <taxon>Bacteria</taxon>
        <taxon>Pseudomonadati</taxon>
        <taxon>Pseudomonadota</taxon>
        <taxon>Alphaproteobacteria</taxon>
        <taxon>Acetobacterales</taxon>
        <taxon>Roseomonadaceae</taxon>
        <taxon>Roseomonas</taxon>
    </lineage>
</organism>
<dbReference type="Proteomes" id="UP001589865">
    <property type="component" value="Unassembled WGS sequence"/>
</dbReference>
<evidence type="ECO:0000256" key="1">
    <source>
        <dbReference type="SAM" id="SignalP"/>
    </source>
</evidence>
<dbReference type="EMBL" id="JBHLUN010000005">
    <property type="protein sequence ID" value="MFC0407851.1"/>
    <property type="molecule type" value="Genomic_DNA"/>
</dbReference>
<dbReference type="Gene3D" id="3.90.1720.10">
    <property type="entry name" value="endopeptidase domain like (from Nostoc punctiforme)"/>
    <property type="match status" value="1"/>
</dbReference>
<dbReference type="Pfam" id="PF05257">
    <property type="entry name" value="CHAP"/>
    <property type="match status" value="1"/>
</dbReference>
<keyword evidence="4" id="KW-1185">Reference proteome</keyword>
<dbReference type="InterPro" id="IPR038765">
    <property type="entry name" value="Papain-like_cys_pep_sf"/>
</dbReference>
<dbReference type="PROSITE" id="PS50911">
    <property type="entry name" value="CHAP"/>
    <property type="match status" value="1"/>
</dbReference>
<dbReference type="SUPFAM" id="SSF54001">
    <property type="entry name" value="Cysteine proteinases"/>
    <property type="match status" value="1"/>
</dbReference>
<feature type="chain" id="PRO_5047223891" evidence="1">
    <location>
        <begin position="25"/>
        <end position="173"/>
    </location>
</feature>
<proteinExistence type="predicted"/>
<reference evidence="3 4" key="1">
    <citation type="submission" date="2024-09" db="EMBL/GenBank/DDBJ databases">
        <authorList>
            <person name="Sun Q."/>
            <person name="Mori K."/>
        </authorList>
    </citation>
    <scope>NUCLEOTIDE SEQUENCE [LARGE SCALE GENOMIC DNA]</scope>
    <source>
        <strain evidence="3 4">TBRC 5777</strain>
    </source>
</reference>
<dbReference type="InterPro" id="IPR007921">
    <property type="entry name" value="CHAP_dom"/>
</dbReference>
<keyword evidence="1" id="KW-0732">Signal</keyword>
<feature type="domain" description="Peptidase C51" evidence="2">
    <location>
        <begin position="20"/>
        <end position="144"/>
    </location>
</feature>
<evidence type="ECO:0000313" key="4">
    <source>
        <dbReference type="Proteomes" id="UP001589865"/>
    </source>
</evidence>
<evidence type="ECO:0000313" key="3">
    <source>
        <dbReference type="EMBL" id="MFC0407851.1"/>
    </source>
</evidence>
<comment type="caution">
    <text evidence="3">The sequence shown here is derived from an EMBL/GenBank/DDBJ whole genome shotgun (WGS) entry which is preliminary data.</text>
</comment>
<protein>
    <submittedName>
        <fullName evidence="3">CHAP domain-containing protein</fullName>
    </submittedName>
</protein>
<dbReference type="PROSITE" id="PS51257">
    <property type="entry name" value="PROKAR_LIPOPROTEIN"/>
    <property type="match status" value="1"/>
</dbReference>
<accession>A0ABV6JU58</accession>
<name>A0ABV6JU58_9PROT</name>
<sequence>MTVLLRAAALLGLLALGGCGGGHSVVSGATARANGYEGTARYTSCVPFARQATGISLSGDAWQWWDEAAGLYARDDRPRVGSLLVLRRTGRLRDGHLSVVTRVVSSREILVDHANWASGGLKGLVARGQPVIDVSANNDWTAVRVWYPPAGVVGSTVFPSYGFIHHDLLQAAR</sequence>
<feature type="signal peptide" evidence="1">
    <location>
        <begin position="1"/>
        <end position="24"/>
    </location>
</feature>